<proteinExistence type="predicted"/>
<gene>
    <name evidence="2" type="ORF">LSALG_LOCUS9312</name>
</gene>
<name>A0AA35VVH7_LACSI</name>
<reference evidence="2" key="1">
    <citation type="submission" date="2023-04" db="EMBL/GenBank/DDBJ databases">
        <authorList>
            <person name="Vijverberg K."/>
            <person name="Xiong W."/>
            <person name="Schranz E."/>
        </authorList>
    </citation>
    <scope>NUCLEOTIDE SEQUENCE</scope>
</reference>
<evidence type="ECO:0000256" key="1">
    <source>
        <dbReference type="SAM" id="Coils"/>
    </source>
</evidence>
<evidence type="ECO:0000313" key="3">
    <source>
        <dbReference type="Proteomes" id="UP001177003"/>
    </source>
</evidence>
<dbReference type="Proteomes" id="UP001177003">
    <property type="component" value="Chromosome 1"/>
</dbReference>
<dbReference type="EMBL" id="OX465077">
    <property type="protein sequence ID" value="CAI9268917.1"/>
    <property type="molecule type" value="Genomic_DNA"/>
</dbReference>
<dbReference type="Gene3D" id="1.20.5.340">
    <property type="match status" value="1"/>
</dbReference>
<keyword evidence="1" id="KW-0175">Coiled coil</keyword>
<protein>
    <submittedName>
        <fullName evidence="2">Uncharacterized protein</fullName>
    </submittedName>
</protein>
<organism evidence="2 3">
    <name type="scientific">Lactuca saligna</name>
    <name type="common">Willowleaf lettuce</name>
    <dbReference type="NCBI Taxonomy" id="75948"/>
    <lineage>
        <taxon>Eukaryota</taxon>
        <taxon>Viridiplantae</taxon>
        <taxon>Streptophyta</taxon>
        <taxon>Embryophyta</taxon>
        <taxon>Tracheophyta</taxon>
        <taxon>Spermatophyta</taxon>
        <taxon>Magnoliopsida</taxon>
        <taxon>eudicotyledons</taxon>
        <taxon>Gunneridae</taxon>
        <taxon>Pentapetalae</taxon>
        <taxon>asterids</taxon>
        <taxon>campanulids</taxon>
        <taxon>Asterales</taxon>
        <taxon>Asteraceae</taxon>
        <taxon>Cichorioideae</taxon>
        <taxon>Cichorieae</taxon>
        <taxon>Lactucinae</taxon>
        <taxon>Lactuca</taxon>
    </lineage>
</organism>
<feature type="coiled-coil region" evidence="1">
    <location>
        <begin position="18"/>
        <end position="80"/>
    </location>
</feature>
<evidence type="ECO:0000313" key="2">
    <source>
        <dbReference type="EMBL" id="CAI9268917.1"/>
    </source>
</evidence>
<accession>A0AA35VVH7</accession>
<sequence>MVAAVDRVFRSGINEAQLKTSQDAIAGLREELRDSEAELRVLSEKNCIVAYEKAALEDHVATLEGQTEQLESQMSSLTQEKGVLASELAMCQRQRMMLLLEAIFNGCWKRAWFE</sequence>
<dbReference type="AlphaFoldDB" id="A0AA35VVH7"/>
<keyword evidence="3" id="KW-1185">Reference proteome</keyword>